<evidence type="ECO:0000313" key="3">
    <source>
        <dbReference type="Proteomes" id="UP000298030"/>
    </source>
</evidence>
<accession>A0A4Y7SDB7</accession>
<feature type="region of interest" description="Disordered" evidence="1">
    <location>
        <begin position="98"/>
        <end position="134"/>
    </location>
</feature>
<proteinExistence type="predicted"/>
<evidence type="ECO:0000313" key="2">
    <source>
        <dbReference type="EMBL" id="TEB19436.1"/>
    </source>
</evidence>
<dbReference type="AlphaFoldDB" id="A0A4Y7SDB7"/>
<reference evidence="2 3" key="1">
    <citation type="journal article" date="2019" name="Nat. Ecol. Evol.">
        <title>Megaphylogeny resolves global patterns of mushroom evolution.</title>
        <authorList>
            <person name="Varga T."/>
            <person name="Krizsan K."/>
            <person name="Foldi C."/>
            <person name="Dima B."/>
            <person name="Sanchez-Garcia M."/>
            <person name="Sanchez-Ramirez S."/>
            <person name="Szollosi G.J."/>
            <person name="Szarkandi J.G."/>
            <person name="Papp V."/>
            <person name="Albert L."/>
            <person name="Andreopoulos W."/>
            <person name="Angelini C."/>
            <person name="Antonin V."/>
            <person name="Barry K.W."/>
            <person name="Bougher N.L."/>
            <person name="Buchanan P."/>
            <person name="Buyck B."/>
            <person name="Bense V."/>
            <person name="Catcheside P."/>
            <person name="Chovatia M."/>
            <person name="Cooper J."/>
            <person name="Damon W."/>
            <person name="Desjardin D."/>
            <person name="Finy P."/>
            <person name="Geml J."/>
            <person name="Haridas S."/>
            <person name="Hughes K."/>
            <person name="Justo A."/>
            <person name="Karasinski D."/>
            <person name="Kautmanova I."/>
            <person name="Kiss B."/>
            <person name="Kocsube S."/>
            <person name="Kotiranta H."/>
            <person name="LaButti K.M."/>
            <person name="Lechner B.E."/>
            <person name="Liimatainen K."/>
            <person name="Lipzen A."/>
            <person name="Lukacs Z."/>
            <person name="Mihaltcheva S."/>
            <person name="Morgado L.N."/>
            <person name="Niskanen T."/>
            <person name="Noordeloos M.E."/>
            <person name="Ohm R.A."/>
            <person name="Ortiz-Santana B."/>
            <person name="Ovrebo C."/>
            <person name="Racz N."/>
            <person name="Riley R."/>
            <person name="Savchenko A."/>
            <person name="Shiryaev A."/>
            <person name="Soop K."/>
            <person name="Spirin V."/>
            <person name="Szebenyi C."/>
            <person name="Tomsovsky M."/>
            <person name="Tulloss R.E."/>
            <person name="Uehling J."/>
            <person name="Grigoriev I.V."/>
            <person name="Vagvolgyi C."/>
            <person name="Papp T."/>
            <person name="Martin F.M."/>
            <person name="Miettinen O."/>
            <person name="Hibbett D.S."/>
            <person name="Nagy L.G."/>
        </authorList>
    </citation>
    <scope>NUCLEOTIDE SEQUENCE [LARGE SCALE GENOMIC DNA]</scope>
    <source>
        <strain evidence="2 3">FP101781</strain>
    </source>
</reference>
<sequence length="237" mass="26277">MRVKRGSRRLSAVVKEDEDTLAAGLTPMIVEPTLPDTKPVNDLGVLNDQKPAVNFQRGRVRLFVDAVVIVKRNPEARFDRRYKPMSSLVRCVEPSPRFPRAVKKKSPSPAAPAVRTRRGKKIPKQQPTEIQLPHVKLEAQEDAQLGPVPTSPIPFAEELIQSPAATPQLQDHATPGTAENGVKVREESPDIALDSRVPPATLSFQQADEEAMKKWKNVRLINLYPHTHGSVSAEFRG</sequence>
<gene>
    <name evidence="2" type="ORF">FA13DRAFT_371461</name>
</gene>
<keyword evidence="3" id="KW-1185">Reference proteome</keyword>
<evidence type="ECO:0000256" key="1">
    <source>
        <dbReference type="SAM" id="MobiDB-lite"/>
    </source>
</evidence>
<comment type="caution">
    <text evidence="2">The sequence shown here is derived from an EMBL/GenBank/DDBJ whole genome shotgun (WGS) entry which is preliminary data.</text>
</comment>
<protein>
    <submittedName>
        <fullName evidence="2">Uncharacterized protein</fullName>
    </submittedName>
</protein>
<name>A0A4Y7SDB7_COPMI</name>
<dbReference type="EMBL" id="QPFP01000191">
    <property type="protein sequence ID" value="TEB19436.1"/>
    <property type="molecule type" value="Genomic_DNA"/>
</dbReference>
<organism evidence="2 3">
    <name type="scientific">Coprinellus micaceus</name>
    <name type="common">Glistening ink-cap mushroom</name>
    <name type="synonym">Coprinus micaceus</name>
    <dbReference type="NCBI Taxonomy" id="71717"/>
    <lineage>
        <taxon>Eukaryota</taxon>
        <taxon>Fungi</taxon>
        <taxon>Dikarya</taxon>
        <taxon>Basidiomycota</taxon>
        <taxon>Agaricomycotina</taxon>
        <taxon>Agaricomycetes</taxon>
        <taxon>Agaricomycetidae</taxon>
        <taxon>Agaricales</taxon>
        <taxon>Agaricineae</taxon>
        <taxon>Psathyrellaceae</taxon>
        <taxon>Coprinellus</taxon>
    </lineage>
</organism>
<dbReference type="Proteomes" id="UP000298030">
    <property type="component" value="Unassembled WGS sequence"/>
</dbReference>